<comment type="caution">
    <text evidence="3">The sequence shown here is derived from an EMBL/GenBank/DDBJ whole genome shotgun (WGS) entry which is preliminary data.</text>
</comment>
<evidence type="ECO:0000313" key="4">
    <source>
        <dbReference type="Proteomes" id="UP000280825"/>
    </source>
</evidence>
<reference evidence="3 4" key="1">
    <citation type="submission" date="2018-12" db="EMBL/GenBank/DDBJ databases">
        <title>Flavobacterium sp. nov., isolated from glacier ice.</title>
        <authorList>
            <person name="Liu Q."/>
            <person name="Xin Y.-H."/>
        </authorList>
    </citation>
    <scope>NUCLEOTIDE SEQUENCE [LARGE SCALE GENOMIC DNA]</scope>
    <source>
        <strain evidence="3 4">RB1N8</strain>
    </source>
</reference>
<sequence length="577" mass="66500">MMKSNYNKYPATLTKGTLFLGWKKAMDQLKTEINKERFLIVFDIYIGIYTSEFLTEIKTYKSELFINTSDLFLKEEEVLKMTSRFMTNDSLFGYVTNLTMIDYFDPIKLEKARQSIKDSNGLTIVFGPGAELVDKNYDKLIYADLARWESQLRFRTQSAPALGIDDSKEPFAIQYKRAYFNDWIICDQHKKTLFDKVDYWIDTHIANLPKMIHKETFFNGIHKTIEGPFRVVPFFDPAPWGGQWMKKVCDLDQDKPNYGWCFDGVPSENSLLLNINGDCFEMPSINLVFLKSSALLGEPVKSRFGEEFPIRFDLLDTMEGGNLSLQVHPTTQFIRDNFGMQYTQDESYYILDAKENAFVYLGLKTGVDKENMINDLREAEKGKIVFDADKYINKIPAKKHDHFLLPAGTVHCSGANTLVLEISATPSLFTFKLWDWQRLGLDGKPRPINIERGKEVINWEYQTDYIYKNMVNTIIPIAASKAWKEESTGLHPREFIESRRHWFTEKVSHNTNNSVNLINLIAGDEVVVESPEGKFEPFHVHYAETFIVPASVENYTITPFGTGIGQQCATIKAYVRI</sequence>
<dbReference type="Gene3D" id="2.60.120.10">
    <property type="entry name" value="Jelly Rolls"/>
    <property type="match status" value="1"/>
</dbReference>
<name>A0A3S0MX05_9FLAO</name>
<dbReference type="PANTHER" id="PTHR42742">
    <property type="entry name" value="TRANSCRIPTIONAL REPRESSOR MPRA"/>
    <property type="match status" value="1"/>
</dbReference>
<evidence type="ECO:0000256" key="1">
    <source>
        <dbReference type="ARBA" id="ARBA00022723"/>
    </source>
</evidence>
<dbReference type="InterPro" id="IPR011051">
    <property type="entry name" value="RmlC_Cupin_sf"/>
</dbReference>
<dbReference type="InterPro" id="IPR051804">
    <property type="entry name" value="Carb_Metab_Reg_Kinase/Isom"/>
</dbReference>
<keyword evidence="1" id="KW-0479">Metal-binding</keyword>
<dbReference type="GO" id="GO:0046872">
    <property type="term" value="F:metal ion binding"/>
    <property type="evidence" value="ECO:0007669"/>
    <property type="project" value="UniProtKB-KW"/>
</dbReference>
<dbReference type="PANTHER" id="PTHR42742:SF3">
    <property type="entry name" value="FRUCTOKINASE"/>
    <property type="match status" value="1"/>
</dbReference>
<dbReference type="Proteomes" id="UP000280825">
    <property type="component" value="Unassembled WGS sequence"/>
</dbReference>
<dbReference type="AlphaFoldDB" id="A0A3S0MX05"/>
<accession>A0A3S0MX05</accession>
<protein>
    <submittedName>
        <fullName evidence="3">Mannose-6-phosphate isomerase</fullName>
    </submittedName>
</protein>
<gene>
    <name evidence="3" type="ORF">EKL98_14655</name>
</gene>
<proteinExistence type="predicted"/>
<keyword evidence="4" id="KW-1185">Reference proteome</keyword>
<dbReference type="InterPro" id="IPR014710">
    <property type="entry name" value="RmlC-like_jellyroll"/>
</dbReference>
<evidence type="ECO:0000256" key="2">
    <source>
        <dbReference type="ARBA" id="ARBA00022833"/>
    </source>
</evidence>
<keyword evidence="3" id="KW-0413">Isomerase</keyword>
<dbReference type="GO" id="GO:0016853">
    <property type="term" value="F:isomerase activity"/>
    <property type="evidence" value="ECO:0007669"/>
    <property type="project" value="UniProtKB-KW"/>
</dbReference>
<organism evidence="3 4">
    <name type="scientific">Flavobacterium bomense</name>
    <dbReference type="NCBI Taxonomy" id="2497483"/>
    <lineage>
        <taxon>Bacteria</taxon>
        <taxon>Pseudomonadati</taxon>
        <taxon>Bacteroidota</taxon>
        <taxon>Flavobacteriia</taxon>
        <taxon>Flavobacteriales</taxon>
        <taxon>Flavobacteriaceae</taxon>
        <taxon>Flavobacterium</taxon>
    </lineage>
</organism>
<keyword evidence="2" id="KW-0862">Zinc</keyword>
<dbReference type="CDD" id="cd07010">
    <property type="entry name" value="cupin_PMI_type_I_N_bac"/>
    <property type="match status" value="1"/>
</dbReference>
<evidence type="ECO:0000313" key="3">
    <source>
        <dbReference type="EMBL" id="RTZ01749.1"/>
    </source>
</evidence>
<dbReference type="EMBL" id="RYDJ01000023">
    <property type="protein sequence ID" value="RTZ01749.1"/>
    <property type="molecule type" value="Genomic_DNA"/>
</dbReference>
<dbReference type="SUPFAM" id="SSF51182">
    <property type="entry name" value="RmlC-like cupins"/>
    <property type="match status" value="1"/>
</dbReference>